<keyword evidence="1" id="KW-0812">Transmembrane</keyword>
<reference evidence="2 3" key="1">
    <citation type="journal article" date="2011" name="Science">
        <title>Comparative functional genomics of the fission yeasts.</title>
        <authorList>
            <person name="Rhind N."/>
            <person name="Chen Z."/>
            <person name="Yassour M."/>
            <person name="Thompson D.A."/>
            <person name="Haas B.J."/>
            <person name="Habib N."/>
            <person name="Wapinski I."/>
            <person name="Roy S."/>
            <person name="Lin M.F."/>
            <person name="Heiman D.I."/>
            <person name="Young S.K."/>
            <person name="Furuya K."/>
            <person name="Guo Y."/>
            <person name="Pidoux A."/>
            <person name="Chen H.M."/>
            <person name="Robbertse B."/>
            <person name="Goldberg J.M."/>
            <person name="Aoki K."/>
            <person name="Bayne E.H."/>
            <person name="Berlin A.M."/>
            <person name="Desjardins C.A."/>
            <person name="Dobbs E."/>
            <person name="Dukaj L."/>
            <person name="Fan L."/>
            <person name="FitzGerald M.G."/>
            <person name="French C."/>
            <person name="Gujja S."/>
            <person name="Hansen K."/>
            <person name="Keifenheim D."/>
            <person name="Levin J.Z."/>
            <person name="Mosher R.A."/>
            <person name="Mueller C.A."/>
            <person name="Pfiffner J."/>
            <person name="Priest M."/>
            <person name="Russ C."/>
            <person name="Smialowska A."/>
            <person name="Swoboda P."/>
            <person name="Sykes S.M."/>
            <person name="Vaughn M."/>
            <person name="Vengrova S."/>
            <person name="Yoder R."/>
            <person name="Zeng Q."/>
            <person name="Allshire R."/>
            <person name="Baulcombe D."/>
            <person name="Birren B.W."/>
            <person name="Brown W."/>
            <person name="Ekwall K."/>
            <person name="Kellis M."/>
            <person name="Leatherwood J."/>
            <person name="Levin H."/>
            <person name="Margalit H."/>
            <person name="Martienssen R."/>
            <person name="Nieduszynski C.A."/>
            <person name="Spatafora J.W."/>
            <person name="Friedman N."/>
            <person name="Dalgaard J.Z."/>
            <person name="Baumann P."/>
            <person name="Niki H."/>
            <person name="Regev A."/>
            <person name="Nusbaum C."/>
        </authorList>
    </citation>
    <scope>NUCLEOTIDE SEQUENCE [LARGE SCALE GENOMIC DNA]</scope>
    <source>
        <strain evidence="3">OY26 / ATCC MYA-4695 / CBS 11777 / NBRC 106824 / NRRL Y48691</strain>
    </source>
</reference>
<evidence type="ECO:0000256" key="1">
    <source>
        <dbReference type="SAM" id="Phobius"/>
    </source>
</evidence>
<organism evidence="2 3">
    <name type="scientific">Schizosaccharomyces cryophilus (strain OY26 / ATCC MYA-4695 / CBS 11777 / NBRC 106824 / NRRL Y48691)</name>
    <name type="common">Fission yeast</name>
    <dbReference type="NCBI Taxonomy" id="653667"/>
    <lineage>
        <taxon>Eukaryota</taxon>
        <taxon>Fungi</taxon>
        <taxon>Dikarya</taxon>
        <taxon>Ascomycota</taxon>
        <taxon>Taphrinomycotina</taxon>
        <taxon>Schizosaccharomycetes</taxon>
        <taxon>Schizosaccharomycetales</taxon>
        <taxon>Schizosaccharomycetaceae</taxon>
        <taxon>Schizosaccharomyces</taxon>
    </lineage>
</organism>
<dbReference type="HOGENOM" id="CLU_2759250_0_0_1"/>
<name>S9X7P7_SCHCR</name>
<protein>
    <submittedName>
        <fullName evidence="2">Uncharacterized protein</fullName>
    </submittedName>
</protein>
<dbReference type="GeneID" id="25039417"/>
<dbReference type="AlphaFoldDB" id="S9X7P7"/>
<dbReference type="Proteomes" id="UP000015464">
    <property type="component" value="Unassembled WGS sequence"/>
</dbReference>
<evidence type="ECO:0000313" key="2">
    <source>
        <dbReference type="EMBL" id="EPY53137.1"/>
    </source>
</evidence>
<gene>
    <name evidence="2" type="ORF">SPOG_05696</name>
</gene>
<dbReference type="RefSeq" id="XP_013022122.1">
    <property type="nucleotide sequence ID" value="XM_013166668.1"/>
</dbReference>
<evidence type="ECO:0000313" key="3">
    <source>
        <dbReference type="Proteomes" id="UP000015464"/>
    </source>
</evidence>
<proteinExistence type="predicted"/>
<feature type="transmembrane region" description="Helical" evidence="1">
    <location>
        <begin position="12"/>
        <end position="35"/>
    </location>
</feature>
<dbReference type="EMBL" id="KE546988">
    <property type="protein sequence ID" value="EPY53137.1"/>
    <property type="molecule type" value="Genomic_DNA"/>
</dbReference>
<sequence>MESKIFSIDLQIYLLFYSGNVNLSGSVFVSVTGFYREHLVSILNSEINQSKFFFRITDQTLFFSYFGSNT</sequence>
<keyword evidence="1" id="KW-0472">Membrane</keyword>
<accession>S9X7P7</accession>
<keyword evidence="3" id="KW-1185">Reference proteome</keyword>
<keyword evidence="1" id="KW-1133">Transmembrane helix</keyword>